<gene>
    <name evidence="7" type="ORF">K8P03_01975</name>
</gene>
<evidence type="ECO:0000259" key="6">
    <source>
        <dbReference type="Pfam" id="PF18938"/>
    </source>
</evidence>
<dbReference type="InterPro" id="IPR013378">
    <property type="entry name" value="InlB-like_B-rpt"/>
</dbReference>
<feature type="compositionally biased region" description="Basic and acidic residues" evidence="4">
    <location>
        <begin position="2395"/>
        <end position="2412"/>
    </location>
</feature>
<evidence type="ECO:0000313" key="8">
    <source>
        <dbReference type="Proteomes" id="UP000734271"/>
    </source>
</evidence>
<feature type="compositionally biased region" description="Basic and acidic residues" evidence="4">
    <location>
        <begin position="1909"/>
        <end position="1918"/>
    </location>
</feature>
<sequence length="2758" mass="297221">MDDKLLMKEIIEQRKLKGSIRKPKYATRKLSIGLVSCMLGFSLIVSPVDTWAEEADFPASSEELADANTEEESIFSEEQKQKLLDAKFTEEEIKELEIKAKDQKAQEGILFDLDEFIDQEIADKEKQGEESSDDADQGLEFSDEETPEPVGEPNQGGKGVDALSSATYYNKPNWENKIKDKSRWKVEDSQTLVRVTTSDPIQMNDIDYDGMFIDANGRYVIRLVYKEKTQAASAVWHKALINFGDLEKFVDFDLSHVVGRDGTTQYKLENVNGIVGRSFDLPSAVGGRANQRKNLPINLVLKEGIDLKSLGNENFIIQMRLTTDDYSKVYAYAPGESSMDYSTYTKTTGVSLNDKVNSLFLKGGLQSDSNNATNQEFFMSEFIANPENYSDASNLGIIRTQYMGQTNTIVRNTVGGEPIAFTQVFDANLVNYLKPDSEGNVGYVNVMTVDRKLSSYTKNVGIPKDKINYSSDGKLAYIVVSTSDFSKGDVKVVQVPKHDQHTMLSGFYITAIDYVVDKGKFEDTFSSDKVRKLNYSTMSGWTNPNNKGWTVFEKKYANDYVVPEGESYLIDTTSKPAADQIMIHIGGDQAISRKQQGYYNGFVTGKDAVDSITKFAEGVYKFTLREGATIKAGQSLKIYMPYDSTFTGPVNFLETHNGSKLNKGAATLTLQNDRNINMHLYTDLPRGASFKLKYTLKGETEQKELVFTTPKVGTFWQYKDNDKVLTGVPNTSILSTAGNFWINTKKLEPGKDIIVEAYDNNGNKIDSKTSWFKYVNIDKIENTNKIAWTDHSDKSAILSINKSLYTPYQLIFTNDYAEGTDDFYKDPRVLPADNAKFNTDTTELVGYTKYDGGKVRTLFEREKLYAKVEADENEYDKDGKLVGEDKRKDITIPKGHIFDPHFAGDNKTYKAYEYRINLAKMLAYHSEDKTTEHKLELKKDMKFVSSASDGSSLPSYLLETRVRARVLFDTTDGAWADGTKKAVKIAPDNVKFYGQDGYVANGFEGANVEANTGDKFPEAPKLEGKNFLGWVTEKGKTTLGNNAVVTADEFNKLPKEQIFTNETPITKHLVVYAVYSNEVTVTFDANQGTFTDGKDTTNVKVEGGNATKPADPTRDGYTFKGWADTKDATKPNVTEFTNITSQKTYYAVWEQTDKTPLKLNDPVKTVVKDTKNLTSDEKDDVADAVIKANPTLTKADITVAGDGTVTVKKDGKTGTLAPEKTVEQKQVQNNFNPPKEPVLVENTSALTPEEKQAVKDAVKKANPDRNLTDNDITVENNGTVKINQDGKVGTIPADKTVKAKDSVLKLTDPEITEVKDPNNLTGEEKDAVKKAVIAKNSGLTVNDITVDSKGNVSVKTSDGKTGEIPAAKTVKEKDLSKLNKPAITPVADDKDLIENEKQAVRDAIKAANKDYDLQDNEITVDDNGKATVTRGDSTKVFEPVETVKKDAKLLDVKAPKKTEVANINDLTEPEQEAVEQAIIDANPDLKLTKEEVVINDDGSAVITRGDKKYALAQKDNVVEKLKYPEITEVVNPAALTDNEKVDVENAVRKANPNLPEGTKIEVAANGEVTVTYPTTDGRPAATIPAKNTVVKNNTKDKTAPAAPGVGANNDGTVTITPPKDVDVKSMDITYTPEGSDKPVTVTATKDDYGNWSLPDRSDLKIDPASGVVTIPADKVKDNTEVSAKAKDEAGNVSTAGTATTPSEKPAITDGKAENDPTKTTTTVSGKTKPNTEVVITDKDGKEIGKATSDANGDFTAEVPKQDKGAKVTLTPKDGTPSEVTVADKSTTPEDKPAITDGKAENDPTKTTTTVSGKTKPNTEVVITDKDGKEIGKATSDANGDFTAEVPKQDKGAKVTLTPKDGTPSEVTVADKSTTPEDKPAITDGKAENDPTKTTTTVSGKTKPNTEVVITDKDGKEIGKATSDANGDFTAEVPKQDKGAKVTLTPKDGTPSEVTVADKSTTPEEKPAITDGKAENDPTKTTTTVSGKTKPNTEVVITDKDGKEIGKATSDANGDFTAEVPKQDKGAKVTLTPKDGTPSEVTVADKSTTPEDKPAITDGKAENDPTKTTTTVSGKTKPNTEVVITDKDGKEIGKATSDANGDFTAEVPKQDKGAKVTLTPKDGTPSEVTVADKSTTPEDKPAITDGKAENDPTKTTTTVSGKTKPNTEVVITDKDGKEIGKATSDANGDFTAEVPKQDKGAKVTLTPKDGTPSEVTVADKSTTPEDKPAITDGKAENDPTKTTTTVSGKTKPNTEVVITDKDGKEIGKATSDANGDFTAEVPKQDKGAKVTLTPKDGTPSEVTVADKSTTPEDKPAITDGKAENDPTKTTTTVSGKTKPNTEVVITDKDGKEIGKATSDANGDFTAEVPKQDKGAKVTLTPKDGTPSEVTVADKSTTPEDKPAITDGKAENDPTKTTTTVSGKTKPNTEVVITDKDGKEIGKATSDANGDFTAEVPKQDKGAKVTLTPKDGTPSEVTVADKSTTPEDKPAITDGKAENDPTKTTTTVSGKTKPNTEVVITDKDGKEIGKATSDANGDFTAEVPKQDKGAEIKVTPKGGDEVTVKVTEKTTTPGGSGGSTGGTTPTDPIKPGDDDSNKPGTDDKTGDKGGKDSDGKNQRTPNLPDDKVKVKDEDNLTEDEKNKIIDEVKKANPDAKKVEMDDKGNVVLTYDDGFEASIPYKSLIAKVEPGSVGVPSRDKSHAQDPFKGNKQNAQAPMRNKRNQLGAKNVKTGVGSVSGLAGLAGAALAGLFVTKKKEDEE</sequence>
<dbReference type="Gene3D" id="3.10.20.890">
    <property type="match status" value="7"/>
</dbReference>
<feature type="compositionally biased region" description="Basic and acidic residues" evidence="4">
    <location>
        <begin position="2518"/>
        <end position="2527"/>
    </location>
</feature>
<dbReference type="Pfam" id="PF17936">
    <property type="entry name" value="Big_6"/>
    <property type="match status" value="10"/>
</dbReference>
<dbReference type="PROSITE" id="PS50890">
    <property type="entry name" value="PUA"/>
    <property type="match status" value="10"/>
</dbReference>
<feature type="compositionally biased region" description="Basic and acidic residues" evidence="4">
    <location>
        <begin position="1960"/>
        <end position="1977"/>
    </location>
</feature>
<feature type="compositionally biased region" description="Basic and acidic residues" evidence="4">
    <location>
        <begin position="2047"/>
        <end position="2064"/>
    </location>
</feature>
<comment type="subcellular location">
    <subcellularLocation>
        <location evidence="1">Cell envelope</location>
    </subcellularLocation>
</comment>
<protein>
    <submittedName>
        <fullName evidence="7">InlB B-repeat-containing protein</fullName>
    </submittedName>
</protein>
<feature type="domain" description="Atypical Rib" evidence="6">
    <location>
        <begin position="2618"/>
        <end position="2684"/>
    </location>
</feature>
<feature type="domain" description="Bacterial Ig" evidence="5">
    <location>
        <begin position="2065"/>
        <end position="2123"/>
    </location>
</feature>
<keyword evidence="3" id="KW-0175">Coiled coil</keyword>
<feature type="compositionally biased region" description="Basic and acidic residues" evidence="4">
    <location>
        <begin position="2221"/>
        <end position="2238"/>
    </location>
</feature>
<feature type="compositionally biased region" description="Basic and acidic residues" evidence="4">
    <location>
        <begin position="2622"/>
        <end position="2643"/>
    </location>
</feature>
<feature type="compositionally biased region" description="Basic and acidic residues" evidence="4">
    <location>
        <begin position="2257"/>
        <end position="2266"/>
    </location>
</feature>
<feature type="region of interest" description="Disordered" evidence="4">
    <location>
        <begin position="1594"/>
        <end position="1619"/>
    </location>
</feature>
<feature type="compositionally biased region" description="Basic and acidic residues" evidence="4">
    <location>
        <begin position="1822"/>
        <end position="1831"/>
    </location>
</feature>
<evidence type="ECO:0000256" key="4">
    <source>
        <dbReference type="SAM" id="MobiDB-lite"/>
    </source>
</evidence>
<feature type="compositionally biased region" description="Low complexity" evidence="4">
    <location>
        <begin position="1804"/>
        <end position="1818"/>
    </location>
</feature>
<dbReference type="Proteomes" id="UP000734271">
    <property type="component" value="Unassembled WGS sequence"/>
</dbReference>
<name>A0ABS7SX14_9FIRM</name>
<feature type="domain" description="Bacterial Ig" evidence="5">
    <location>
        <begin position="1978"/>
        <end position="2036"/>
    </location>
</feature>
<feature type="compositionally biased region" description="Low complexity" evidence="4">
    <location>
        <begin position="2500"/>
        <end position="2514"/>
    </location>
</feature>
<feature type="domain" description="Atypical Rib" evidence="6">
    <location>
        <begin position="1520"/>
        <end position="1591"/>
    </location>
</feature>
<dbReference type="InterPro" id="IPR013783">
    <property type="entry name" value="Ig-like_fold"/>
</dbReference>
<feature type="compositionally biased region" description="Low complexity" evidence="4">
    <location>
        <begin position="2413"/>
        <end position="2427"/>
    </location>
</feature>
<feature type="compositionally biased region" description="Basic and acidic residues" evidence="4">
    <location>
        <begin position="2308"/>
        <end position="2325"/>
    </location>
</feature>
<feature type="compositionally biased region" description="Basic and acidic residues" evidence="4">
    <location>
        <begin position="2482"/>
        <end position="2499"/>
    </location>
</feature>
<feature type="domain" description="Bacterial Ig" evidence="5">
    <location>
        <begin position="1717"/>
        <end position="1775"/>
    </location>
</feature>
<feature type="coiled-coil region" evidence="3">
    <location>
        <begin position="79"/>
        <end position="106"/>
    </location>
</feature>
<evidence type="ECO:0000256" key="2">
    <source>
        <dbReference type="ARBA" id="ARBA00022729"/>
    </source>
</evidence>
<accession>A0ABS7SX14</accession>
<feature type="compositionally biased region" description="Low complexity" evidence="4">
    <location>
        <begin position="2065"/>
        <end position="2079"/>
    </location>
</feature>
<dbReference type="RefSeq" id="WP_223417943.1">
    <property type="nucleotide sequence ID" value="NZ_JAIPME010000002.1"/>
</dbReference>
<evidence type="ECO:0000259" key="5">
    <source>
        <dbReference type="Pfam" id="PF17936"/>
    </source>
</evidence>
<organism evidence="7 8">
    <name type="scientific">Anaerococcus murdochii</name>
    <dbReference type="NCBI Taxonomy" id="411577"/>
    <lineage>
        <taxon>Bacteria</taxon>
        <taxon>Bacillati</taxon>
        <taxon>Bacillota</taxon>
        <taxon>Tissierellia</taxon>
        <taxon>Tissierellales</taxon>
        <taxon>Peptoniphilaceae</taxon>
        <taxon>Anaerococcus</taxon>
    </lineage>
</organism>
<feature type="compositionally biased region" description="Basic and acidic residues" evidence="4">
    <location>
        <begin position="2170"/>
        <end position="2179"/>
    </location>
</feature>
<dbReference type="Gene3D" id="2.60.40.10">
    <property type="entry name" value="Immunoglobulins"/>
    <property type="match status" value="10"/>
</dbReference>
<feature type="compositionally biased region" description="Basic and acidic residues" evidence="4">
    <location>
        <begin position="1873"/>
        <end position="1890"/>
    </location>
</feature>
<feature type="compositionally biased region" description="Low complexity" evidence="4">
    <location>
        <begin position="2239"/>
        <end position="2253"/>
    </location>
</feature>
<feature type="domain" description="Atypical Rib" evidence="6">
    <location>
        <begin position="1158"/>
        <end position="1225"/>
    </location>
</feature>
<feature type="region of interest" description="Disordered" evidence="4">
    <location>
        <begin position="124"/>
        <end position="163"/>
    </location>
</feature>
<feature type="compositionally biased region" description="Basic and acidic residues" evidence="4">
    <location>
        <begin position="2344"/>
        <end position="2353"/>
    </location>
</feature>
<keyword evidence="8" id="KW-1185">Reference proteome</keyword>
<feature type="region of interest" description="Disordered" evidence="4">
    <location>
        <begin position="1681"/>
        <end position="2643"/>
    </location>
</feature>
<feature type="domain" description="Bacterial Ig" evidence="5">
    <location>
        <begin position="2500"/>
        <end position="2556"/>
    </location>
</feature>
<feature type="domain" description="Bacterial Ig" evidence="5">
    <location>
        <begin position="2239"/>
        <end position="2297"/>
    </location>
</feature>
<feature type="compositionally biased region" description="Basic and acidic residues" evidence="4">
    <location>
        <begin position="2083"/>
        <end position="2092"/>
    </location>
</feature>
<feature type="domain" description="Bacterial Ig" evidence="5">
    <location>
        <begin position="2326"/>
        <end position="2384"/>
    </location>
</feature>
<feature type="compositionally biased region" description="Low complexity" evidence="4">
    <location>
        <begin position="2326"/>
        <end position="2340"/>
    </location>
</feature>
<feature type="compositionally biased region" description="Low complexity" evidence="4">
    <location>
        <begin position="2152"/>
        <end position="2166"/>
    </location>
</feature>
<feature type="compositionally biased region" description="Basic and acidic residues" evidence="4">
    <location>
        <begin position="2134"/>
        <end position="2151"/>
    </location>
</feature>
<feature type="domain" description="Bacterial Ig" evidence="5">
    <location>
        <begin position="1891"/>
        <end position="1948"/>
    </location>
</feature>
<feature type="compositionally biased region" description="Basic and acidic residues" evidence="4">
    <location>
        <begin position="1996"/>
        <end position="2005"/>
    </location>
</feature>
<feature type="domain" description="Atypical Rib" evidence="6">
    <location>
        <begin position="1377"/>
        <end position="1445"/>
    </location>
</feature>
<evidence type="ECO:0000256" key="3">
    <source>
        <dbReference type="SAM" id="Coils"/>
    </source>
</evidence>
<feature type="compositionally biased region" description="Low complexity" evidence="4">
    <location>
        <begin position="1717"/>
        <end position="1731"/>
    </location>
</feature>
<feature type="domain" description="Atypical Rib" evidence="6">
    <location>
        <begin position="1230"/>
        <end position="1300"/>
    </location>
</feature>
<feature type="domain" description="Atypical Rib" evidence="6">
    <location>
        <begin position="1306"/>
        <end position="1373"/>
    </location>
</feature>
<feature type="compositionally biased region" description="Basic and acidic residues" evidence="4">
    <location>
        <begin position="1735"/>
        <end position="1744"/>
    </location>
</feature>
<dbReference type="InterPro" id="IPR042229">
    <property type="entry name" value="Listeria/Bacterioides_rpt_sf"/>
</dbReference>
<reference evidence="7 8" key="1">
    <citation type="submission" date="2021-08" db="EMBL/GenBank/DDBJ databases">
        <title>FDA dAtabase for Regulatory Grade micrObial Sequences (FDA-ARGOS): Supporting development and validation of Infectious Disease Dx tests.</title>
        <authorList>
            <person name="Sproer C."/>
            <person name="Gronow S."/>
            <person name="Severitt S."/>
            <person name="Schroder I."/>
            <person name="Tallon L."/>
            <person name="Sadzewicz L."/>
            <person name="Zhao X."/>
            <person name="Boylan J."/>
            <person name="Ott S."/>
            <person name="Bowen H."/>
            <person name="Vavikolanu K."/>
            <person name="Hazen T."/>
            <person name="Aluvathingal J."/>
            <person name="Nadendla S."/>
            <person name="Lowell S."/>
            <person name="Myers T."/>
            <person name="Yan Y."/>
            <person name="Sichtig H."/>
        </authorList>
    </citation>
    <scope>NUCLEOTIDE SEQUENCE [LARGE SCALE GENOMIC DNA]</scope>
    <source>
        <strain evidence="7 8">FDAARGOS_1460</strain>
    </source>
</reference>
<feature type="compositionally biased region" description="Basic and acidic residues" evidence="4">
    <location>
        <begin position="2588"/>
        <end position="2615"/>
    </location>
</feature>
<feature type="compositionally biased region" description="Basic and acidic residues" evidence="4">
    <location>
        <begin position="2431"/>
        <end position="2440"/>
    </location>
</feature>
<feature type="region of interest" description="Disordered" evidence="4">
    <location>
        <begin position="2688"/>
        <end position="2724"/>
    </location>
</feature>
<dbReference type="EMBL" id="JAIPME010000002">
    <property type="protein sequence ID" value="MBZ2386074.1"/>
    <property type="molecule type" value="Genomic_DNA"/>
</dbReference>
<dbReference type="NCBIfam" id="TIGR02543">
    <property type="entry name" value="List_Bact_rpt"/>
    <property type="match status" value="1"/>
</dbReference>
<proteinExistence type="predicted"/>
<evidence type="ECO:0000313" key="7">
    <source>
        <dbReference type="EMBL" id="MBZ2386074.1"/>
    </source>
</evidence>
<feature type="compositionally biased region" description="Basic and acidic residues" evidence="4">
    <location>
        <begin position="2556"/>
        <end position="2566"/>
    </location>
</feature>
<feature type="domain" description="Bacterial Ig" evidence="5">
    <location>
        <begin position="1804"/>
        <end position="1862"/>
    </location>
</feature>
<feature type="domain" description="Bacterial Ig" evidence="5">
    <location>
        <begin position="2152"/>
        <end position="2210"/>
    </location>
</feature>
<feature type="compositionally biased region" description="Low complexity" evidence="4">
    <location>
        <begin position="1891"/>
        <end position="1905"/>
    </location>
</feature>
<dbReference type="Gene3D" id="2.60.40.4270">
    <property type="entry name" value="Listeria-Bacteroides repeat domain"/>
    <property type="match status" value="1"/>
</dbReference>
<feature type="domain" description="Bacterial Ig" evidence="5">
    <location>
        <begin position="2413"/>
        <end position="2471"/>
    </location>
</feature>
<dbReference type="Pfam" id="PF18938">
    <property type="entry name" value="aRib"/>
    <property type="match status" value="6"/>
</dbReference>
<feature type="compositionally biased region" description="Basic and acidic residues" evidence="4">
    <location>
        <begin position="1786"/>
        <end position="1803"/>
    </location>
</feature>
<dbReference type="InterPro" id="IPR041498">
    <property type="entry name" value="Big_6"/>
</dbReference>
<dbReference type="InterPro" id="IPR044024">
    <property type="entry name" value="aRib"/>
</dbReference>
<comment type="caution">
    <text evidence="7">The sequence shown here is derived from an EMBL/GenBank/DDBJ whole genome shotgun (WGS) entry which is preliminary data.</text>
</comment>
<feature type="compositionally biased region" description="Acidic residues" evidence="4">
    <location>
        <begin position="130"/>
        <end position="147"/>
    </location>
</feature>
<keyword evidence="2" id="KW-0732">Signal</keyword>
<evidence type="ECO:0000256" key="1">
    <source>
        <dbReference type="ARBA" id="ARBA00004196"/>
    </source>
</evidence>
<feature type="compositionally biased region" description="Low complexity" evidence="4">
    <location>
        <begin position="1978"/>
        <end position="1992"/>
    </location>
</feature>
<dbReference type="Pfam" id="PF09479">
    <property type="entry name" value="Flg_new"/>
    <property type="match status" value="1"/>
</dbReference>
<feature type="compositionally biased region" description="Polar residues" evidence="4">
    <location>
        <begin position="1691"/>
        <end position="1702"/>
    </location>
</feature>